<proteinExistence type="predicted"/>
<accession>A0A3D8VM21</accession>
<evidence type="ECO:0000313" key="2">
    <source>
        <dbReference type="Proteomes" id="UP000257032"/>
    </source>
</evidence>
<evidence type="ECO:0000313" key="1">
    <source>
        <dbReference type="EMBL" id="RDY70333.1"/>
    </source>
</evidence>
<organism evidence="1 2">
    <name type="scientific">Halobacillus trueperi</name>
    <dbReference type="NCBI Taxonomy" id="156205"/>
    <lineage>
        <taxon>Bacteria</taxon>
        <taxon>Bacillati</taxon>
        <taxon>Bacillota</taxon>
        <taxon>Bacilli</taxon>
        <taxon>Bacillales</taxon>
        <taxon>Bacillaceae</taxon>
        <taxon>Halobacillus</taxon>
    </lineage>
</organism>
<reference evidence="1 2" key="1">
    <citation type="submission" date="2018-08" db="EMBL/GenBank/DDBJ databases">
        <title>Genome sequence of strict halophilic Halobacillus trueperi SS1 isolated from Lunsu, a salty water body of North West Himalayas.</title>
        <authorList>
            <person name="Gupta S."/>
            <person name="Sharma P."/>
            <person name="Dev K."/>
            <person name="Baumler D."/>
            <person name="Sourirajan A."/>
        </authorList>
    </citation>
    <scope>NUCLEOTIDE SEQUENCE [LARGE SCALE GENOMIC DNA]</scope>
    <source>
        <strain evidence="1 2">SS1</strain>
    </source>
</reference>
<dbReference type="AlphaFoldDB" id="A0A3D8VM21"/>
<comment type="caution">
    <text evidence="1">The sequence shown here is derived from an EMBL/GenBank/DDBJ whole genome shotgun (WGS) entry which is preliminary data.</text>
</comment>
<dbReference type="RefSeq" id="WP_115894507.1">
    <property type="nucleotide sequence ID" value="NZ_QTLC01000048.1"/>
</dbReference>
<gene>
    <name evidence="1" type="ORF">DXT76_13780</name>
</gene>
<dbReference type="EMBL" id="QTLC01000048">
    <property type="protein sequence ID" value="RDY70333.1"/>
    <property type="molecule type" value="Genomic_DNA"/>
</dbReference>
<dbReference type="Proteomes" id="UP000257032">
    <property type="component" value="Unassembled WGS sequence"/>
</dbReference>
<name>A0A3D8VM21_9BACI</name>
<protein>
    <submittedName>
        <fullName evidence="1">AAA family ATPase</fullName>
    </submittedName>
</protein>
<sequence length="121" mass="13483">MIITNVNDGKKAGFSVSGTVLTIREVSVDLQERQRSTERVIDVCLDNQLQTMREGMGAWYVATVIIPAKQTELYDTGKKDEEGDAVYAERDRGLDMGKVELKLWALPEEYGESKPEEGAEA</sequence>